<dbReference type="EMBL" id="SHBF01000034">
    <property type="protein sequence ID" value="RZO26060.1"/>
    <property type="molecule type" value="Genomic_DNA"/>
</dbReference>
<dbReference type="SUPFAM" id="SSF52833">
    <property type="entry name" value="Thioredoxin-like"/>
    <property type="match status" value="1"/>
</dbReference>
<dbReference type="Proteomes" id="UP000318710">
    <property type="component" value="Unassembled WGS sequence"/>
</dbReference>
<accession>A0A520MXU1</accession>
<evidence type="ECO:0000259" key="3">
    <source>
        <dbReference type="Pfam" id="PF00462"/>
    </source>
</evidence>
<protein>
    <submittedName>
        <fullName evidence="4">Glutaredoxin</fullName>
    </submittedName>
</protein>
<dbReference type="Gene3D" id="3.40.30.10">
    <property type="entry name" value="Glutaredoxin"/>
    <property type="match status" value="1"/>
</dbReference>
<keyword evidence="1" id="KW-0479">Metal-binding</keyword>
<dbReference type="InterPro" id="IPR002109">
    <property type="entry name" value="Glutaredoxin"/>
</dbReference>
<dbReference type="InterPro" id="IPR036249">
    <property type="entry name" value="Thioredoxin-like_sf"/>
</dbReference>
<dbReference type="AlphaFoldDB" id="A0A520MXU1"/>
<feature type="non-terminal residue" evidence="4">
    <location>
        <position position="1"/>
    </location>
</feature>
<name>A0A520MXU1_9GAMM</name>
<dbReference type="PROSITE" id="PS51354">
    <property type="entry name" value="GLUTAREDOXIN_2"/>
    <property type="match status" value="1"/>
</dbReference>
<evidence type="ECO:0000256" key="1">
    <source>
        <dbReference type="ARBA" id="ARBA00022714"/>
    </source>
</evidence>
<sequence>RTVQTLIECESQFSYVDVLENDDVREALPKVSDWPTFPQVFIKGNLVGGADIIAQMHENGELKKLIDSVES</sequence>
<comment type="caution">
    <text evidence="4">The sequence shown here is derived from an EMBL/GenBank/DDBJ whole genome shotgun (WGS) entry which is preliminary data.</text>
</comment>
<keyword evidence="2" id="KW-0676">Redox-active center</keyword>
<organism evidence="4 5">
    <name type="scientific">SAR86 cluster bacterium</name>
    <dbReference type="NCBI Taxonomy" id="2030880"/>
    <lineage>
        <taxon>Bacteria</taxon>
        <taxon>Pseudomonadati</taxon>
        <taxon>Pseudomonadota</taxon>
        <taxon>Gammaproteobacteria</taxon>
        <taxon>SAR86 cluster</taxon>
    </lineage>
</organism>
<evidence type="ECO:0000256" key="2">
    <source>
        <dbReference type="ARBA" id="ARBA00023284"/>
    </source>
</evidence>
<evidence type="ECO:0000313" key="5">
    <source>
        <dbReference type="Proteomes" id="UP000318710"/>
    </source>
</evidence>
<keyword evidence="1" id="KW-0408">Iron</keyword>
<keyword evidence="1" id="KW-0411">Iron-sulfur</keyword>
<dbReference type="GO" id="GO:0051537">
    <property type="term" value="F:2 iron, 2 sulfur cluster binding"/>
    <property type="evidence" value="ECO:0007669"/>
    <property type="project" value="UniProtKB-KW"/>
</dbReference>
<feature type="domain" description="Glutaredoxin" evidence="3">
    <location>
        <begin position="1"/>
        <end position="47"/>
    </location>
</feature>
<proteinExistence type="predicted"/>
<dbReference type="PANTHER" id="PTHR10293">
    <property type="entry name" value="GLUTAREDOXIN FAMILY MEMBER"/>
    <property type="match status" value="1"/>
</dbReference>
<dbReference type="PANTHER" id="PTHR10293:SF72">
    <property type="entry name" value="MONOTHIOL GLUTAREDOXIN-S14, CHLOROPLASTIC"/>
    <property type="match status" value="1"/>
</dbReference>
<gene>
    <name evidence="4" type="ORF">EVA93_04525</name>
</gene>
<keyword evidence="1" id="KW-0001">2Fe-2S</keyword>
<reference evidence="4 5" key="1">
    <citation type="submission" date="2019-02" db="EMBL/GenBank/DDBJ databases">
        <title>Prokaryotic population dynamics and viral predation in marine succession experiment using metagenomics: the confinement effect.</title>
        <authorList>
            <person name="Haro-Moreno J.M."/>
            <person name="Rodriguez-Valera F."/>
            <person name="Lopez-Perez M."/>
        </authorList>
    </citation>
    <scope>NUCLEOTIDE SEQUENCE [LARGE SCALE GENOMIC DNA]</scope>
    <source>
        <strain evidence="4">MED-G160</strain>
    </source>
</reference>
<dbReference type="Pfam" id="PF00462">
    <property type="entry name" value="Glutaredoxin"/>
    <property type="match status" value="1"/>
</dbReference>
<evidence type="ECO:0000313" key="4">
    <source>
        <dbReference type="EMBL" id="RZO26060.1"/>
    </source>
</evidence>
<dbReference type="InterPro" id="IPR004480">
    <property type="entry name" value="Monothiol_GRX-rel"/>
</dbReference>